<dbReference type="AlphaFoldDB" id="A0A6A6DYN9"/>
<evidence type="ECO:0000259" key="1">
    <source>
        <dbReference type="Pfam" id="PF14330"/>
    </source>
</evidence>
<sequence>MRRYHLEGGHRMVRDLTKLFKLIDKFHAPLIFSLAGGNGINDHVRAMVSIIKEITAQEGVISGCGTAVPDLTEADIEVSPRLVAQMGPEPFLPAMTANFGFDIIVVDRAYDLASYVAYAAFKSSAQPNKANSLASQRLWGSFTHLRKILECGGLCSRPKSPGAIAAIYDGTFDISLLDPESRCTPISVSAYTLYEKSRPNILYGPGGYLDVNNLFIWAAGGREDRQARVLFKFSRDVGQPYQVKLEEAHVIRYWAMYTGCIKDHVSGEKHLDFHIYGQNRVLALPDKTRPLSEMFLIGEALASLQELATKPCIYGKSCHCSCQLSELEGYIGKFRAYGLGGKPEIELGICPKFSIYHLMNLVEEEEALQIHTVSEVPSQIGITQGTEHASTRLQFQPQVTKKISGEVVQNGRKDPQRSPKTLGDLASVLRSKNAGPFETTFDVMFDSEDVYRMVKETDIIRVFGFFDQAMAFKATTPRLRHGQRVGNGIFMEYDVNGSQKYLELLNPQLPSESIGRWDRSQNHQGVC</sequence>
<dbReference type="Pfam" id="PF14330">
    <property type="entry name" value="DUF4387"/>
    <property type="match status" value="1"/>
</dbReference>
<protein>
    <recommendedName>
        <fullName evidence="1">DUF4387 domain-containing protein</fullName>
    </recommendedName>
</protein>
<dbReference type="InterPro" id="IPR025496">
    <property type="entry name" value="DUF4387"/>
</dbReference>
<accession>A0A6A6DYN9</accession>
<dbReference type="Proteomes" id="UP000800200">
    <property type="component" value="Unassembled WGS sequence"/>
</dbReference>
<dbReference type="OrthoDB" id="5863171at2759"/>
<dbReference type="EMBL" id="ML994637">
    <property type="protein sequence ID" value="KAF2184674.1"/>
    <property type="molecule type" value="Genomic_DNA"/>
</dbReference>
<evidence type="ECO:0000313" key="3">
    <source>
        <dbReference type="Proteomes" id="UP000800200"/>
    </source>
</evidence>
<gene>
    <name evidence="2" type="ORF">K469DRAFT_727155</name>
</gene>
<name>A0A6A6DYN9_9PEZI</name>
<keyword evidence="3" id="KW-1185">Reference proteome</keyword>
<proteinExistence type="predicted"/>
<reference evidence="2" key="1">
    <citation type="journal article" date="2020" name="Stud. Mycol.">
        <title>101 Dothideomycetes genomes: a test case for predicting lifestyles and emergence of pathogens.</title>
        <authorList>
            <person name="Haridas S."/>
            <person name="Albert R."/>
            <person name="Binder M."/>
            <person name="Bloem J."/>
            <person name="Labutti K."/>
            <person name="Salamov A."/>
            <person name="Andreopoulos B."/>
            <person name="Baker S."/>
            <person name="Barry K."/>
            <person name="Bills G."/>
            <person name="Bluhm B."/>
            <person name="Cannon C."/>
            <person name="Castanera R."/>
            <person name="Culley D."/>
            <person name="Daum C."/>
            <person name="Ezra D."/>
            <person name="Gonzalez J."/>
            <person name="Henrissat B."/>
            <person name="Kuo A."/>
            <person name="Liang C."/>
            <person name="Lipzen A."/>
            <person name="Lutzoni F."/>
            <person name="Magnuson J."/>
            <person name="Mondo S."/>
            <person name="Nolan M."/>
            <person name="Ohm R."/>
            <person name="Pangilinan J."/>
            <person name="Park H.-J."/>
            <person name="Ramirez L."/>
            <person name="Alfaro M."/>
            <person name="Sun H."/>
            <person name="Tritt A."/>
            <person name="Yoshinaga Y."/>
            <person name="Zwiers L.-H."/>
            <person name="Turgeon B."/>
            <person name="Goodwin S."/>
            <person name="Spatafora J."/>
            <person name="Crous P."/>
            <person name="Grigoriev I."/>
        </authorList>
    </citation>
    <scope>NUCLEOTIDE SEQUENCE</scope>
    <source>
        <strain evidence="2">CBS 207.26</strain>
    </source>
</reference>
<organism evidence="2 3">
    <name type="scientific">Zopfia rhizophila CBS 207.26</name>
    <dbReference type="NCBI Taxonomy" id="1314779"/>
    <lineage>
        <taxon>Eukaryota</taxon>
        <taxon>Fungi</taxon>
        <taxon>Dikarya</taxon>
        <taxon>Ascomycota</taxon>
        <taxon>Pezizomycotina</taxon>
        <taxon>Dothideomycetes</taxon>
        <taxon>Dothideomycetes incertae sedis</taxon>
        <taxon>Zopfiaceae</taxon>
        <taxon>Zopfia</taxon>
    </lineage>
</organism>
<feature type="domain" description="DUF4387" evidence="1">
    <location>
        <begin position="422"/>
        <end position="506"/>
    </location>
</feature>
<evidence type="ECO:0000313" key="2">
    <source>
        <dbReference type="EMBL" id="KAF2184674.1"/>
    </source>
</evidence>